<dbReference type="SMART" id="SM00091">
    <property type="entry name" value="PAS"/>
    <property type="match status" value="1"/>
</dbReference>
<dbReference type="PANTHER" id="PTHR47255">
    <property type="entry name" value="GATA TRANSCRIPTION FACTOR 22-RELATED"/>
    <property type="match status" value="1"/>
</dbReference>
<evidence type="ECO:0000313" key="9">
    <source>
        <dbReference type="Proteomes" id="UP000789831"/>
    </source>
</evidence>
<feature type="compositionally biased region" description="Low complexity" evidence="5">
    <location>
        <begin position="231"/>
        <end position="243"/>
    </location>
</feature>
<accession>A0A9N8W4S2</accession>
<feature type="compositionally biased region" description="Low complexity" evidence="5">
    <location>
        <begin position="299"/>
        <end position="308"/>
    </location>
</feature>
<dbReference type="Gene3D" id="3.30.450.20">
    <property type="entry name" value="PAS domain"/>
    <property type="match status" value="1"/>
</dbReference>
<comment type="caution">
    <text evidence="8">The sequence shown here is derived from an EMBL/GenBank/DDBJ whole genome shotgun (WGS) entry which is preliminary data.</text>
</comment>
<protein>
    <submittedName>
        <fullName evidence="8">6861_t:CDS:1</fullName>
    </submittedName>
</protein>
<dbReference type="NCBIfam" id="TIGR00229">
    <property type="entry name" value="sensory_box"/>
    <property type="match status" value="1"/>
</dbReference>
<keyword evidence="1" id="KW-0479">Metal-binding</keyword>
<dbReference type="Pfam" id="PF08447">
    <property type="entry name" value="PAS_3"/>
    <property type="match status" value="1"/>
</dbReference>
<dbReference type="SUPFAM" id="SSF55785">
    <property type="entry name" value="PYP-like sensor domain (PAS domain)"/>
    <property type="match status" value="1"/>
</dbReference>
<proteinExistence type="predicted"/>
<gene>
    <name evidence="8" type="ORF">AGERDE_LOCUS2894</name>
</gene>
<reference evidence="8" key="1">
    <citation type="submission" date="2021-06" db="EMBL/GenBank/DDBJ databases">
        <authorList>
            <person name="Kallberg Y."/>
            <person name="Tangrot J."/>
            <person name="Rosling A."/>
        </authorList>
    </citation>
    <scope>NUCLEOTIDE SEQUENCE</scope>
    <source>
        <strain evidence="8">MT106</strain>
    </source>
</reference>
<dbReference type="CDD" id="cd00130">
    <property type="entry name" value="PAS"/>
    <property type="match status" value="1"/>
</dbReference>
<dbReference type="PROSITE" id="PS00344">
    <property type="entry name" value="GATA_ZN_FINGER_1"/>
    <property type="match status" value="1"/>
</dbReference>
<feature type="domain" description="PAS" evidence="6">
    <location>
        <begin position="78"/>
        <end position="148"/>
    </location>
</feature>
<dbReference type="InterPro" id="IPR052138">
    <property type="entry name" value="GATA_ZnFinger_Domain"/>
</dbReference>
<dbReference type="SUPFAM" id="SSF57716">
    <property type="entry name" value="Glucocorticoid receptor-like (DNA-binding domain)"/>
    <property type="match status" value="1"/>
</dbReference>
<feature type="region of interest" description="Disordered" evidence="5">
    <location>
        <begin position="281"/>
        <end position="328"/>
    </location>
</feature>
<feature type="domain" description="GATA-type" evidence="7">
    <location>
        <begin position="322"/>
        <end position="355"/>
    </location>
</feature>
<evidence type="ECO:0000256" key="5">
    <source>
        <dbReference type="SAM" id="MobiDB-lite"/>
    </source>
</evidence>
<keyword evidence="9" id="KW-1185">Reference proteome</keyword>
<dbReference type="GO" id="GO:0043565">
    <property type="term" value="F:sequence-specific DNA binding"/>
    <property type="evidence" value="ECO:0007669"/>
    <property type="project" value="InterPro"/>
</dbReference>
<evidence type="ECO:0000259" key="7">
    <source>
        <dbReference type="PROSITE" id="PS50114"/>
    </source>
</evidence>
<evidence type="ECO:0000256" key="1">
    <source>
        <dbReference type="ARBA" id="ARBA00022723"/>
    </source>
</evidence>
<dbReference type="Gene3D" id="3.30.50.10">
    <property type="entry name" value="Erythroid Transcription Factor GATA-1, subunit A"/>
    <property type="match status" value="1"/>
</dbReference>
<dbReference type="InterPro" id="IPR000014">
    <property type="entry name" value="PAS"/>
</dbReference>
<dbReference type="InterPro" id="IPR013655">
    <property type="entry name" value="PAS_fold_3"/>
</dbReference>
<dbReference type="EMBL" id="CAJVPL010000255">
    <property type="protein sequence ID" value="CAG8474191.1"/>
    <property type="molecule type" value="Genomic_DNA"/>
</dbReference>
<sequence>MGSFNNPNPSELNRLLMDRKTMSESFSMDPARSAFLSGRETVASTSGGVVPSTIGASGSASTFTTTNTGSNLTEFTKRKNWSQRIIEELKDFLHVISPIGKLMYCSPSSQELVGYSPEELVGRSIKDFIHVDDVDMFVRDFNTAINQKSSFTLYYRFRKKDDKFIILEVNGHPYFGDNNPTVNSTCRCFFSMGRVYPSKTTAMLDSFLELKVENENLRRQLRDLVGPPEPQSAEASTSAAATIGGSGPADRTVEDIINETSNPLELLTGLRYQEDEKSIAVGGGIGISGTGEPRSGNEPSSQSSTSAPAPRPRKKQKKPKVEEEEYVCTDCGTVESPEWRKGPLGPKTLCNACGLRWAKKAKRQASGTSVAGGNNGGGSGVGGPGLPPSGVDMSGAGD</sequence>
<dbReference type="GO" id="GO:0008270">
    <property type="term" value="F:zinc ion binding"/>
    <property type="evidence" value="ECO:0007669"/>
    <property type="project" value="UniProtKB-KW"/>
</dbReference>
<dbReference type="CDD" id="cd00202">
    <property type="entry name" value="ZnF_GATA"/>
    <property type="match status" value="1"/>
</dbReference>
<dbReference type="PROSITE" id="PS50114">
    <property type="entry name" value="GATA_ZN_FINGER_2"/>
    <property type="match status" value="1"/>
</dbReference>
<dbReference type="SMART" id="SM00401">
    <property type="entry name" value="ZnF_GATA"/>
    <property type="match status" value="1"/>
</dbReference>
<keyword evidence="2 4" id="KW-0863">Zinc-finger</keyword>
<dbReference type="PROSITE" id="PS50112">
    <property type="entry name" value="PAS"/>
    <property type="match status" value="1"/>
</dbReference>
<feature type="region of interest" description="Disordered" evidence="5">
    <location>
        <begin position="361"/>
        <end position="398"/>
    </location>
</feature>
<dbReference type="PANTHER" id="PTHR47255:SF4">
    <property type="entry name" value="GATA ZINC FINGER DOMAIN-CONTAINING PROTEIN 12"/>
    <property type="match status" value="1"/>
</dbReference>
<organism evidence="8 9">
    <name type="scientific">Ambispora gerdemannii</name>
    <dbReference type="NCBI Taxonomy" id="144530"/>
    <lineage>
        <taxon>Eukaryota</taxon>
        <taxon>Fungi</taxon>
        <taxon>Fungi incertae sedis</taxon>
        <taxon>Mucoromycota</taxon>
        <taxon>Glomeromycotina</taxon>
        <taxon>Glomeromycetes</taxon>
        <taxon>Archaeosporales</taxon>
        <taxon>Ambisporaceae</taxon>
        <taxon>Ambispora</taxon>
    </lineage>
</organism>
<feature type="region of interest" description="Disordered" evidence="5">
    <location>
        <begin position="224"/>
        <end position="252"/>
    </location>
</feature>
<keyword evidence="3" id="KW-0862">Zinc</keyword>
<dbReference type="InterPro" id="IPR035965">
    <property type="entry name" value="PAS-like_dom_sf"/>
</dbReference>
<evidence type="ECO:0000256" key="3">
    <source>
        <dbReference type="ARBA" id="ARBA00022833"/>
    </source>
</evidence>
<dbReference type="InterPro" id="IPR013088">
    <property type="entry name" value="Znf_NHR/GATA"/>
</dbReference>
<dbReference type="InterPro" id="IPR000679">
    <property type="entry name" value="Znf_GATA"/>
</dbReference>
<dbReference type="OrthoDB" id="2162994at2759"/>
<dbReference type="Pfam" id="PF00320">
    <property type="entry name" value="GATA"/>
    <property type="match status" value="1"/>
</dbReference>
<evidence type="ECO:0000259" key="6">
    <source>
        <dbReference type="PROSITE" id="PS50112"/>
    </source>
</evidence>
<dbReference type="Proteomes" id="UP000789831">
    <property type="component" value="Unassembled WGS sequence"/>
</dbReference>
<dbReference type="AlphaFoldDB" id="A0A9N8W4S2"/>
<evidence type="ECO:0000313" key="8">
    <source>
        <dbReference type="EMBL" id="CAG8474191.1"/>
    </source>
</evidence>
<evidence type="ECO:0000256" key="2">
    <source>
        <dbReference type="ARBA" id="ARBA00022771"/>
    </source>
</evidence>
<evidence type="ECO:0000256" key="4">
    <source>
        <dbReference type="PROSITE-ProRule" id="PRU00094"/>
    </source>
</evidence>
<feature type="compositionally biased region" description="Gly residues" evidence="5">
    <location>
        <begin position="373"/>
        <end position="384"/>
    </location>
</feature>
<name>A0A9N8W4S2_9GLOM</name>
<dbReference type="GO" id="GO:0006355">
    <property type="term" value="P:regulation of DNA-templated transcription"/>
    <property type="evidence" value="ECO:0007669"/>
    <property type="project" value="InterPro"/>
</dbReference>